<dbReference type="SMART" id="SM00135">
    <property type="entry name" value="LY"/>
    <property type="match status" value="8"/>
</dbReference>
<dbReference type="Pfam" id="PF14670">
    <property type="entry name" value="FXa_inhibition"/>
    <property type="match status" value="1"/>
</dbReference>
<dbReference type="SUPFAM" id="SSF57196">
    <property type="entry name" value="EGF/Laminin"/>
    <property type="match status" value="1"/>
</dbReference>
<dbReference type="Proteomes" id="UP000035680">
    <property type="component" value="Unassembled WGS sequence"/>
</dbReference>
<evidence type="ECO:0000256" key="5">
    <source>
        <dbReference type="ARBA" id="ARBA00023136"/>
    </source>
</evidence>
<feature type="domain" description="EGF-like" evidence="12">
    <location>
        <begin position="1352"/>
        <end position="1394"/>
    </location>
</feature>
<evidence type="ECO:0000256" key="11">
    <source>
        <dbReference type="SAM" id="Phobius"/>
    </source>
</evidence>
<proteinExistence type="predicted"/>
<reference evidence="14" key="2">
    <citation type="submission" date="2015-08" db="UniProtKB">
        <authorList>
            <consortium name="WormBaseParasite"/>
        </authorList>
    </citation>
    <scope>IDENTIFICATION</scope>
</reference>
<reference evidence="13" key="1">
    <citation type="submission" date="2014-07" db="EMBL/GenBank/DDBJ databases">
        <authorList>
            <person name="Martin A.A"/>
            <person name="De Silva N."/>
        </authorList>
    </citation>
    <scope>NUCLEOTIDE SEQUENCE</scope>
</reference>
<feature type="region of interest" description="Disordered" evidence="10">
    <location>
        <begin position="1788"/>
        <end position="1817"/>
    </location>
</feature>
<feature type="domain" description="EGF-like" evidence="12">
    <location>
        <begin position="993"/>
        <end position="1033"/>
    </location>
</feature>
<keyword evidence="11" id="KW-1133">Transmembrane helix</keyword>
<dbReference type="STRING" id="75913.A0A0K0FKI8"/>
<keyword evidence="4" id="KW-0677">Repeat</keyword>
<dbReference type="PANTHER" id="PTHR46513">
    <property type="entry name" value="VITELLOGENIN RECEPTOR-LIKE PROTEIN-RELATED-RELATED"/>
    <property type="match status" value="1"/>
</dbReference>
<dbReference type="Gene3D" id="2.120.10.30">
    <property type="entry name" value="TolB, C-terminal domain"/>
    <property type="match status" value="4"/>
</dbReference>
<feature type="domain" description="EGF-like" evidence="12">
    <location>
        <begin position="325"/>
        <end position="364"/>
    </location>
</feature>
<evidence type="ECO:0000256" key="1">
    <source>
        <dbReference type="ARBA" id="ARBA00004167"/>
    </source>
</evidence>
<feature type="domain" description="EGF-like" evidence="12">
    <location>
        <begin position="670"/>
        <end position="707"/>
    </location>
</feature>
<dbReference type="GO" id="GO:0060070">
    <property type="term" value="P:canonical Wnt signaling pathway"/>
    <property type="evidence" value="ECO:0007669"/>
    <property type="project" value="TreeGrafter"/>
</dbReference>
<evidence type="ECO:0000256" key="10">
    <source>
        <dbReference type="SAM" id="MobiDB-lite"/>
    </source>
</evidence>
<dbReference type="InterPro" id="IPR002172">
    <property type="entry name" value="LDrepeatLR_classA_rpt"/>
</dbReference>
<dbReference type="InterPro" id="IPR000742">
    <property type="entry name" value="EGF"/>
</dbReference>
<dbReference type="PANTHER" id="PTHR46513:SF44">
    <property type="entry name" value="LDL RECEPTOR RELATED PROTEIN 4"/>
    <property type="match status" value="1"/>
</dbReference>
<dbReference type="GO" id="GO:0006897">
    <property type="term" value="P:endocytosis"/>
    <property type="evidence" value="ECO:0007669"/>
    <property type="project" value="UniProtKB-KW"/>
</dbReference>
<accession>A0A0K0FKI8</accession>
<comment type="subcellular location">
    <subcellularLocation>
        <location evidence="1">Membrane</location>
        <topology evidence="1">Single-pass membrane protein</topology>
    </subcellularLocation>
</comment>
<evidence type="ECO:0000256" key="6">
    <source>
        <dbReference type="ARBA" id="ARBA00023157"/>
    </source>
</evidence>
<dbReference type="GO" id="GO:0005886">
    <property type="term" value="C:plasma membrane"/>
    <property type="evidence" value="ECO:0007669"/>
    <property type="project" value="TreeGrafter"/>
</dbReference>
<sequence>MSSRNISQNSTIKTISSTIMLARKQSNIIIYNLTKKYSEFEKTTNYQFTSSVNSFSKVNEVFPIAMTGHWKKRKGYFLENWVENNKNSDFINVINLYNGTTEEKMEMIEHINEESISCIAYDWTTNILFVGVNTDLIQNTGRIDVCKEFEKNKTQCGTIIYRDLNNLESLSLDPLDGYLYWINRSGKRVERSFMNGKHHEKHPFQENYLTMNKIYKISSLSLDVENKKLYYISSKTIISSNEIISCEMYQRDSCRSIVDNINAFQIGLFKDRIFWSSFTKIYGEIESCKINNCKDTQISISGSTNIEYFCFIGEESQPERINPNPCSINNGNCSHFCILHPGEPFYSCHCPVGVNLLSDKRTCNINGIDKILFISSASGLLYISLDTDEFIPRSIITYNNIIKDNKNSEVSIILDIDYDNINQFIYWIEDTGKENKIKRIKFNGNQYEDVLRFTKNESIDSLKIGCYGENLMWLDSNNGKIEMMSLKTKQRKIIYFSKYLRKVKTFAYDENTGTILFYEKRHAAYIIKRIQIDTYKDTSLIHLPMESYPTGIEIDSEKGKFYWAESGSNSILSASLNDGGNVEIIISGLHNPQSISKLENKLYFNSINDRRINYIILDNIKNDNNDSSYEYVDESTEKNNIFDISDNIINGNQRGLKAVYVKEKNVSITDCWNYGCSHICTYVENKNVKCLCPNGMILNSLNLRECIKIEVSLIYSRFSVDDDLIQSNLDGNNPITQERMYLDDISDSIQFIKPTRDGKYILVAGTGRNPSQFHQQIGFIKRLNLDNHKTETLLMSTSTPMITGLTIDEITGNIFFSNGYLKRIEVINKNGSVRRTFLWKNIDPMFVTVENTQNMLYFINDSMTIVRTSIFSNYENIFTIHKSKDPVTSFTTDNTSKKIFWSTTSIHTSIGILFSSDFDGSNKKQLYSSLKLHPLYLSTYLSKIYLFNKLNGTLMIYEDDKINVFEQIDDLISMNIYFKKKLNTYKGTDSQNPCGKQNERNKCNYLCIPKNFVEYDCLCNDHYEIDKETGRCKINGQFLMISEGNKLLRIPVLKSPILIEMFANSVPYYFDIPNIGEIHSLVFDPLSRFQYFYWIDSANPSFIYRSSFNISIPTITLDEIKEYSLCKSFYYLSLDIQGRQLFLSCSTGNSFNSSSIHSFRITPNDNFLYSGVIIPENQYSPRQLSIFNKLNVLFFINAITDTSSQIIRCRFDGRNCKSLSYTSTDDLPWHSLSLSIDDFTQRLIYVSPSTIFSKDVHVDLDLRQRLNINDKIHTSQAFGMTGIAFSHNYMAIGINSRTNDGLYLLSYNTSSNVGGFNDLIPVQYYSPNNGGNLKILENIILQEESSTIKSFSCSNSECSHICRSQRDFSYGKLNFECLCPYNLRLDPDNTNNCISTVPCKSYQFSCSDGLQCVHISKKCDRIIDCVDTSDENTDICYYNQLQAIDSEKLLNFDLGFWPCLSGSKSISKFEICDGKIDCPDKSDEMYCKCENPQTQFDCEIKSTFDFSMKTSIVNIRKELNYNGCIERYKLCDGFADCANSTDEAKNLCSILQGNGYVKGTFNQRGKIFNLIIFGIGITIFFFLLCFIFINCYKRNNKKNVEISTSTETHVLLNQRQNNSQNPVVEVALKTYTLPSIIGSNNENSYIFNSHPTNQLQHPQIFDTTGNSYFNVHHYTVDSSYTTANDRIPQVNEQYVKFYAPPPSAASLSTTYGVVKQINNRNDSRLSSNERKGIIYSNKKKTGYTKSNLSESLSTAPPPYEKLLKHNFNHYRASDNSSNSDNYYTLRSYNKRKKYQQQSTSLREDCDSESDESNSNFI</sequence>
<name>A0A0K0FKI8_STRVS</name>
<evidence type="ECO:0000259" key="12">
    <source>
        <dbReference type="SMART" id="SM00181"/>
    </source>
</evidence>
<keyword evidence="3" id="KW-0254">Endocytosis</keyword>
<dbReference type="InterPro" id="IPR000033">
    <property type="entry name" value="LDLR_classB_rpt"/>
</dbReference>
<evidence type="ECO:0000256" key="3">
    <source>
        <dbReference type="ARBA" id="ARBA00022583"/>
    </source>
</evidence>
<dbReference type="Pfam" id="PF00057">
    <property type="entry name" value="Ldl_recept_a"/>
    <property type="match status" value="1"/>
</dbReference>
<organism evidence="13 14">
    <name type="scientific">Strongyloides venezuelensis</name>
    <name type="common">Threadworm</name>
    <dbReference type="NCBI Taxonomy" id="75913"/>
    <lineage>
        <taxon>Eukaryota</taxon>
        <taxon>Metazoa</taxon>
        <taxon>Ecdysozoa</taxon>
        <taxon>Nematoda</taxon>
        <taxon>Chromadorea</taxon>
        <taxon>Rhabditida</taxon>
        <taxon>Tylenchina</taxon>
        <taxon>Panagrolaimomorpha</taxon>
        <taxon>Strongyloidoidea</taxon>
        <taxon>Strongyloididae</taxon>
        <taxon>Strongyloides</taxon>
    </lineage>
</organism>
<dbReference type="InterPro" id="IPR011042">
    <property type="entry name" value="6-blade_b-propeller_TolB-like"/>
</dbReference>
<evidence type="ECO:0000256" key="4">
    <source>
        <dbReference type="ARBA" id="ARBA00022737"/>
    </source>
</evidence>
<dbReference type="GO" id="GO:0042813">
    <property type="term" value="F:Wnt receptor activity"/>
    <property type="evidence" value="ECO:0007669"/>
    <property type="project" value="TreeGrafter"/>
</dbReference>
<comment type="caution">
    <text evidence="9">Lacks conserved residue(s) required for the propagation of feature annotation.</text>
</comment>
<dbReference type="PROSITE" id="PS01209">
    <property type="entry name" value="LDLRA_1"/>
    <property type="match status" value="1"/>
</dbReference>
<keyword evidence="2" id="KW-0245">EGF-like domain</keyword>
<keyword evidence="6" id="KW-1015">Disulfide bond</keyword>
<evidence type="ECO:0000256" key="9">
    <source>
        <dbReference type="PROSITE-ProRule" id="PRU00124"/>
    </source>
</evidence>
<keyword evidence="5 11" id="KW-0472">Membrane</keyword>
<dbReference type="Gene3D" id="4.10.400.10">
    <property type="entry name" value="Low-density Lipoprotein Receptor"/>
    <property type="match status" value="3"/>
</dbReference>
<dbReference type="PRINTS" id="PR00261">
    <property type="entry name" value="LDLRECEPTOR"/>
</dbReference>
<evidence type="ECO:0000256" key="7">
    <source>
        <dbReference type="ARBA" id="ARBA00023170"/>
    </source>
</evidence>
<dbReference type="WBParaSite" id="SVE_0955200.1">
    <property type="protein sequence ID" value="SVE_0955200.1"/>
    <property type="gene ID" value="SVE_0955200"/>
</dbReference>
<dbReference type="PROSITE" id="PS50068">
    <property type="entry name" value="LDLRA_2"/>
    <property type="match status" value="2"/>
</dbReference>
<evidence type="ECO:0000256" key="2">
    <source>
        <dbReference type="ARBA" id="ARBA00022536"/>
    </source>
</evidence>
<evidence type="ECO:0000313" key="13">
    <source>
        <dbReference type="Proteomes" id="UP000035680"/>
    </source>
</evidence>
<dbReference type="SMART" id="SM00181">
    <property type="entry name" value="EGF"/>
    <property type="match status" value="4"/>
</dbReference>
<dbReference type="InterPro" id="IPR023415">
    <property type="entry name" value="LDLR_class-A_CS"/>
</dbReference>
<dbReference type="InterPro" id="IPR050778">
    <property type="entry name" value="Cueball_EGF_LRP_Nidogen"/>
</dbReference>
<keyword evidence="8" id="KW-0325">Glycoprotein</keyword>
<protein>
    <submittedName>
        <fullName evidence="14">Low-density lipoprotein receptor-related protein 5 (inferred by orthology to a human protein)</fullName>
    </submittedName>
</protein>
<keyword evidence="11" id="KW-0812">Transmembrane</keyword>
<keyword evidence="7" id="KW-0675">Receptor</keyword>
<evidence type="ECO:0000313" key="14">
    <source>
        <dbReference type="WBParaSite" id="SVE_0955200.1"/>
    </source>
</evidence>
<dbReference type="SUPFAM" id="SSF63825">
    <property type="entry name" value="YWTD domain"/>
    <property type="match status" value="3"/>
</dbReference>
<dbReference type="CDD" id="cd00112">
    <property type="entry name" value="LDLa"/>
    <property type="match status" value="3"/>
</dbReference>
<evidence type="ECO:0000256" key="8">
    <source>
        <dbReference type="ARBA" id="ARBA00023180"/>
    </source>
</evidence>
<dbReference type="InterPro" id="IPR036055">
    <property type="entry name" value="LDL_receptor-like_sf"/>
</dbReference>
<dbReference type="SUPFAM" id="SSF57424">
    <property type="entry name" value="LDL receptor-like module"/>
    <property type="match status" value="2"/>
</dbReference>
<keyword evidence="13" id="KW-1185">Reference proteome</keyword>
<dbReference type="SMART" id="SM00192">
    <property type="entry name" value="LDLa"/>
    <property type="match status" value="3"/>
</dbReference>
<feature type="transmembrane region" description="Helical" evidence="11">
    <location>
        <begin position="1567"/>
        <end position="1589"/>
    </location>
</feature>
<dbReference type="GO" id="GO:0017147">
    <property type="term" value="F:Wnt-protein binding"/>
    <property type="evidence" value="ECO:0007669"/>
    <property type="project" value="TreeGrafter"/>
</dbReference>